<name>I3TXJ3_TISMK</name>
<dbReference type="PANTHER" id="PTHR43205">
    <property type="entry name" value="PROSTAGLANDIN REDUCTASE"/>
    <property type="match status" value="1"/>
</dbReference>
<gene>
    <name evidence="3" type="primary">yncB</name>
    <name evidence="3" type="ordered locus">TMO_c0871</name>
</gene>
<protein>
    <submittedName>
        <fullName evidence="3">Oxidoreductase, zinc-binding dehydrogenase family</fullName>
    </submittedName>
</protein>
<dbReference type="InterPro" id="IPR020843">
    <property type="entry name" value="ER"/>
</dbReference>
<keyword evidence="1" id="KW-0560">Oxidoreductase</keyword>
<dbReference type="PATRIC" id="fig|1110502.3.peg.5751"/>
<sequence length="354" mass="37848">MLTPDERREMTQNRRIILASRPVGMPTSANLPIETQTLAEPAEGQILVKVIYLSLDPYMRGRMNAGRSYAANVAEGDVMVGGAAGRVVASKSPKFKEGDYVFGMFGWQEYYLGDAAGVRKLDPAQAPISTSLGVLGMPGMTAYVGLLDKGQPKEGETVVVSAASGAVGGVVGQIAKIKGCRAVGIAGGPEKCAYVVDELGFDACVDYKAPDFLEAFKAAVPKGVDVYFENVGGKVADAVFSRMNDFGRVALCGLIAHYNDTGAPEGPDNLPRFMFNLLSRRLSVNGFIVSDHPDRAGDFFRDVSGWIRDGQLRYREDIVEGGLDATVEAFQGLLTGRNFGKLIVKISEDTSRAG</sequence>
<evidence type="ECO:0000259" key="2">
    <source>
        <dbReference type="SMART" id="SM00829"/>
    </source>
</evidence>
<evidence type="ECO:0000313" key="3">
    <source>
        <dbReference type="EMBL" id="AFK57481.1"/>
    </source>
</evidence>
<dbReference type="FunFam" id="3.40.50.720:FF:000121">
    <property type="entry name" value="Prostaglandin reductase 2"/>
    <property type="match status" value="1"/>
</dbReference>
<evidence type="ECO:0000313" key="4">
    <source>
        <dbReference type="Proteomes" id="UP000005258"/>
    </source>
</evidence>
<organism evidence="3 4">
    <name type="scientific">Tistrella mobilis (strain KA081020-065)</name>
    <dbReference type="NCBI Taxonomy" id="1110502"/>
    <lineage>
        <taxon>Bacteria</taxon>
        <taxon>Pseudomonadati</taxon>
        <taxon>Pseudomonadota</taxon>
        <taxon>Alphaproteobacteria</taxon>
        <taxon>Geminicoccales</taxon>
        <taxon>Geminicoccaceae</taxon>
        <taxon>Tistrella</taxon>
    </lineage>
</organism>
<dbReference type="InterPro" id="IPR011032">
    <property type="entry name" value="GroES-like_sf"/>
</dbReference>
<geneLocation type="plasmid" evidence="3 4">
    <name>pTM3</name>
</geneLocation>
<keyword evidence="3" id="KW-0614">Plasmid</keyword>
<keyword evidence="4" id="KW-1185">Reference proteome</keyword>
<dbReference type="KEGG" id="tmo:TMO_c0871"/>
<dbReference type="HOGENOM" id="CLU_026673_29_2_5"/>
<dbReference type="InterPro" id="IPR036291">
    <property type="entry name" value="NAD(P)-bd_dom_sf"/>
</dbReference>
<dbReference type="SUPFAM" id="SSF51735">
    <property type="entry name" value="NAD(P)-binding Rossmann-fold domains"/>
    <property type="match status" value="1"/>
</dbReference>
<accession>I3TXJ3</accession>
<dbReference type="Gene3D" id="3.90.180.10">
    <property type="entry name" value="Medium-chain alcohol dehydrogenases, catalytic domain"/>
    <property type="match status" value="1"/>
</dbReference>
<dbReference type="PANTHER" id="PTHR43205:SF7">
    <property type="entry name" value="PROSTAGLANDIN REDUCTASE 1"/>
    <property type="match status" value="1"/>
</dbReference>
<dbReference type="Gene3D" id="3.40.50.720">
    <property type="entry name" value="NAD(P)-binding Rossmann-like Domain"/>
    <property type="match status" value="1"/>
</dbReference>
<dbReference type="Proteomes" id="UP000005258">
    <property type="component" value="Plasmid pTM3"/>
</dbReference>
<dbReference type="Pfam" id="PF16884">
    <property type="entry name" value="ADH_N_2"/>
    <property type="match status" value="1"/>
</dbReference>
<proteinExistence type="predicted"/>
<dbReference type="EMBL" id="CP003239">
    <property type="protein sequence ID" value="AFK57481.1"/>
    <property type="molecule type" value="Genomic_DNA"/>
</dbReference>
<dbReference type="SUPFAM" id="SSF50129">
    <property type="entry name" value="GroES-like"/>
    <property type="match status" value="1"/>
</dbReference>
<dbReference type="SMART" id="SM00829">
    <property type="entry name" value="PKS_ER"/>
    <property type="match status" value="1"/>
</dbReference>
<dbReference type="GO" id="GO:0016628">
    <property type="term" value="F:oxidoreductase activity, acting on the CH-CH group of donors, NAD or NADP as acceptor"/>
    <property type="evidence" value="ECO:0007669"/>
    <property type="project" value="InterPro"/>
</dbReference>
<dbReference type="InterPro" id="IPR041694">
    <property type="entry name" value="ADH_N_2"/>
</dbReference>
<feature type="domain" description="Enoyl reductase (ER)" evidence="2">
    <location>
        <begin position="24"/>
        <end position="344"/>
    </location>
</feature>
<dbReference type="CDD" id="cd05288">
    <property type="entry name" value="PGDH"/>
    <property type="match status" value="1"/>
</dbReference>
<dbReference type="AlphaFoldDB" id="I3TXJ3"/>
<reference evidence="3 4" key="1">
    <citation type="journal article" date="2012" name="J. Am. Chem. Soc.">
        <title>Bacterial biosynthesis and maturation of the didemnin anti-cancer agents.</title>
        <authorList>
            <person name="Xu Y."/>
            <person name="Kersten R.D."/>
            <person name="Nam S.J."/>
            <person name="Lu L."/>
            <person name="Al-Suwailem A.M."/>
            <person name="Zheng H."/>
            <person name="Fenical W."/>
            <person name="Dorrestein P.C."/>
            <person name="Moore B.S."/>
            <person name="Qian P.Y."/>
        </authorList>
    </citation>
    <scope>NUCLEOTIDE SEQUENCE [LARGE SCALE GENOMIC DNA]</scope>
    <source>
        <strain evidence="3 4">KA081020-065</strain>
    </source>
</reference>
<dbReference type="InterPro" id="IPR013149">
    <property type="entry name" value="ADH-like_C"/>
</dbReference>
<evidence type="ECO:0000256" key="1">
    <source>
        <dbReference type="ARBA" id="ARBA00023002"/>
    </source>
</evidence>
<dbReference type="Pfam" id="PF00107">
    <property type="entry name" value="ADH_zinc_N"/>
    <property type="match status" value="1"/>
</dbReference>
<dbReference type="InterPro" id="IPR045010">
    <property type="entry name" value="MDR_fam"/>
</dbReference>